<dbReference type="GeneID" id="61109240"/>
<feature type="transmembrane region" description="Helical" evidence="9">
    <location>
        <begin position="6"/>
        <end position="26"/>
    </location>
</feature>
<name>A0A084AEN8_LACLC</name>
<protein>
    <recommendedName>
        <fullName evidence="9">Protein-export membrane protein SecG</fullName>
    </recommendedName>
</protein>
<dbReference type="GO" id="GO:0009306">
    <property type="term" value="P:protein secretion"/>
    <property type="evidence" value="ECO:0007669"/>
    <property type="project" value="UniProtKB-UniRule"/>
</dbReference>
<keyword evidence="5 9" id="KW-0653">Protein transport</keyword>
<gene>
    <name evidence="10" type="ORF">U725_00089</name>
</gene>
<sequence>MEKVIYDILLVAMLVVSAFIIIAIFMQPSKQDGAADAFSGGTGELFERRKARGFEAVMQRFTAIMIGLWLVIGFALVVLSTR</sequence>
<evidence type="ECO:0000256" key="8">
    <source>
        <dbReference type="ARBA" id="ARBA00023136"/>
    </source>
</evidence>
<dbReference type="SMR" id="A0A084AEN8"/>
<dbReference type="Proteomes" id="UP000028401">
    <property type="component" value="Unassembled WGS sequence"/>
</dbReference>
<evidence type="ECO:0000256" key="7">
    <source>
        <dbReference type="ARBA" id="ARBA00023010"/>
    </source>
</evidence>
<comment type="function">
    <text evidence="9">Involved in protein export. Participates in an early event of protein translocation.</text>
</comment>
<keyword evidence="7 9" id="KW-0811">Translocation</keyword>
<keyword evidence="4 9" id="KW-0812">Transmembrane</keyword>
<evidence type="ECO:0000313" key="10">
    <source>
        <dbReference type="EMBL" id="KEY63767.1"/>
    </source>
</evidence>
<evidence type="ECO:0000256" key="6">
    <source>
        <dbReference type="ARBA" id="ARBA00022989"/>
    </source>
</evidence>
<dbReference type="RefSeq" id="WP_011675893.1">
    <property type="nucleotide sequence ID" value="NZ_AZSI01000002.1"/>
</dbReference>
<evidence type="ECO:0000256" key="9">
    <source>
        <dbReference type="RuleBase" id="RU365087"/>
    </source>
</evidence>
<evidence type="ECO:0000256" key="3">
    <source>
        <dbReference type="ARBA" id="ARBA00022448"/>
    </source>
</evidence>
<dbReference type="EMBL" id="AZSI01000002">
    <property type="protein sequence ID" value="KEY63767.1"/>
    <property type="molecule type" value="Genomic_DNA"/>
</dbReference>
<dbReference type="PATRIC" id="fig|1415168.3.peg.97"/>
<accession>A0A084AEN8</accession>
<keyword evidence="9" id="KW-1003">Cell membrane</keyword>
<comment type="similarity">
    <text evidence="2 9">Belongs to the SecG family.</text>
</comment>
<evidence type="ECO:0000256" key="2">
    <source>
        <dbReference type="ARBA" id="ARBA00008445"/>
    </source>
</evidence>
<reference evidence="10 11" key="1">
    <citation type="submission" date="2014-06" db="EMBL/GenBank/DDBJ databases">
        <title>Draft genome sequence of the putrescine producing strain Lactococcus lactis subsp cremoris GE214.</title>
        <authorList>
            <person name="Ladero V."/>
            <person name="Linares D.M."/>
            <person name="del Rio B."/>
            <person name="Mayo B."/>
            <person name="Martin M.C."/>
            <person name="Fernandez M."/>
            <person name="Alvarez M.A."/>
        </authorList>
    </citation>
    <scope>NUCLEOTIDE SEQUENCE [LARGE SCALE GENOMIC DNA]</scope>
    <source>
        <strain evidence="10 11">GE214</strain>
    </source>
</reference>
<proteinExistence type="inferred from homology"/>
<keyword evidence="6 9" id="KW-1133">Transmembrane helix</keyword>
<evidence type="ECO:0000256" key="1">
    <source>
        <dbReference type="ARBA" id="ARBA00004141"/>
    </source>
</evidence>
<dbReference type="InterPro" id="IPR004692">
    <property type="entry name" value="SecG"/>
</dbReference>
<keyword evidence="8 9" id="KW-0472">Membrane</keyword>
<dbReference type="NCBIfam" id="TIGR00810">
    <property type="entry name" value="secG"/>
    <property type="match status" value="1"/>
</dbReference>
<dbReference type="GO" id="GO:0005886">
    <property type="term" value="C:plasma membrane"/>
    <property type="evidence" value="ECO:0007669"/>
    <property type="project" value="UniProtKB-SubCell"/>
</dbReference>
<organism evidence="10 11">
    <name type="scientific">Lactococcus cremoris subsp. cremoris GE214</name>
    <dbReference type="NCBI Taxonomy" id="1415168"/>
    <lineage>
        <taxon>Bacteria</taxon>
        <taxon>Bacillati</taxon>
        <taxon>Bacillota</taxon>
        <taxon>Bacilli</taxon>
        <taxon>Lactobacillales</taxon>
        <taxon>Streptococcaceae</taxon>
        <taxon>Lactococcus</taxon>
        <taxon>Lactococcus cremoris subsp. cremoris</taxon>
    </lineage>
</organism>
<evidence type="ECO:0000256" key="4">
    <source>
        <dbReference type="ARBA" id="ARBA00022692"/>
    </source>
</evidence>
<dbReference type="GO" id="GO:0015450">
    <property type="term" value="F:protein-transporting ATPase activity"/>
    <property type="evidence" value="ECO:0007669"/>
    <property type="project" value="UniProtKB-UniRule"/>
</dbReference>
<keyword evidence="3 9" id="KW-0813">Transport</keyword>
<dbReference type="PRINTS" id="PR01651">
    <property type="entry name" value="SECGEXPORT"/>
</dbReference>
<dbReference type="Pfam" id="PF03840">
    <property type="entry name" value="SecG"/>
    <property type="match status" value="1"/>
</dbReference>
<comment type="subcellular location">
    <subcellularLocation>
        <location evidence="9">Cell membrane</location>
        <topology evidence="9">Multi-pass membrane protein</topology>
    </subcellularLocation>
    <subcellularLocation>
        <location evidence="1">Membrane</location>
        <topology evidence="1">Multi-pass membrane protein</topology>
    </subcellularLocation>
</comment>
<comment type="caution">
    <text evidence="10">The sequence shown here is derived from an EMBL/GenBank/DDBJ whole genome shotgun (WGS) entry which is preliminary data.</text>
</comment>
<feature type="transmembrane region" description="Helical" evidence="9">
    <location>
        <begin position="57"/>
        <end position="79"/>
    </location>
</feature>
<evidence type="ECO:0000256" key="5">
    <source>
        <dbReference type="ARBA" id="ARBA00022927"/>
    </source>
</evidence>
<evidence type="ECO:0000313" key="11">
    <source>
        <dbReference type="Proteomes" id="UP000028401"/>
    </source>
</evidence>
<dbReference type="AlphaFoldDB" id="A0A084AEN8"/>